<dbReference type="SUPFAM" id="SSF160246">
    <property type="entry name" value="EspE N-terminal domain-like"/>
    <property type="match status" value="1"/>
</dbReference>
<dbReference type="Gene3D" id="3.30.450.90">
    <property type="match status" value="1"/>
</dbReference>
<dbReference type="AlphaFoldDB" id="A0A2H0BMY8"/>
<protein>
    <submittedName>
        <fullName evidence="5">Uncharacterized protein</fullName>
    </submittedName>
</protein>
<evidence type="ECO:0000313" key="5">
    <source>
        <dbReference type="EMBL" id="PIP58400.1"/>
    </source>
</evidence>
<feature type="domain" description="Bacterial type II secretion system protein E" evidence="3">
    <location>
        <begin position="133"/>
        <end position="178"/>
    </location>
</feature>
<gene>
    <name evidence="5" type="ORF">COX02_00495</name>
</gene>
<keyword evidence="1" id="KW-0547">Nucleotide-binding</keyword>
<dbReference type="PANTHER" id="PTHR30258:SF2">
    <property type="entry name" value="COMG OPERON PROTEIN 1"/>
    <property type="match status" value="1"/>
</dbReference>
<dbReference type="Proteomes" id="UP000229334">
    <property type="component" value="Unassembled WGS sequence"/>
</dbReference>
<proteinExistence type="predicted"/>
<dbReference type="InterPro" id="IPR001482">
    <property type="entry name" value="T2SS/T4SS_dom"/>
</dbReference>
<dbReference type="InterPro" id="IPR037257">
    <property type="entry name" value="T2SS_E_N_sf"/>
</dbReference>
<comment type="caution">
    <text evidence="5">The sequence shown here is derived from an EMBL/GenBank/DDBJ whole genome shotgun (WGS) entry which is preliminary data.</text>
</comment>
<organism evidence="5 6">
    <name type="scientific">Candidatus Vogelbacteria bacterium CG22_combo_CG10-13_8_21_14_all_37_9</name>
    <dbReference type="NCBI Taxonomy" id="1975046"/>
    <lineage>
        <taxon>Bacteria</taxon>
        <taxon>Candidatus Vogeliibacteriota</taxon>
    </lineage>
</organism>
<dbReference type="EMBL" id="PCSX01000010">
    <property type="protein sequence ID" value="PIP58400.1"/>
    <property type="molecule type" value="Genomic_DNA"/>
</dbReference>
<dbReference type="GO" id="GO:0005886">
    <property type="term" value="C:plasma membrane"/>
    <property type="evidence" value="ECO:0007669"/>
    <property type="project" value="TreeGrafter"/>
</dbReference>
<dbReference type="PANTHER" id="PTHR30258">
    <property type="entry name" value="TYPE II SECRETION SYSTEM PROTEIN GSPE-RELATED"/>
    <property type="match status" value="1"/>
</dbReference>
<dbReference type="InterPro" id="IPR007831">
    <property type="entry name" value="T2SS_GspE_N"/>
</dbReference>
<reference evidence="5 6" key="1">
    <citation type="submission" date="2017-09" db="EMBL/GenBank/DDBJ databases">
        <title>Depth-based differentiation of microbial function through sediment-hosted aquifers and enrichment of novel symbionts in the deep terrestrial subsurface.</title>
        <authorList>
            <person name="Probst A.J."/>
            <person name="Ladd B."/>
            <person name="Jarett J.K."/>
            <person name="Geller-Mcgrath D.E."/>
            <person name="Sieber C.M."/>
            <person name="Emerson J.B."/>
            <person name="Anantharaman K."/>
            <person name="Thomas B.C."/>
            <person name="Malmstrom R."/>
            <person name="Stieglmeier M."/>
            <person name="Klingl A."/>
            <person name="Woyke T."/>
            <person name="Ryan C.M."/>
            <person name="Banfield J.F."/>
        </authorList>
    </citation>
    <scope>NUCLEOTIDE SEQUENCE [LARGE SCALE GENOMIC DNA]</scope>
    <source>
        <strain evidence="5">CG22_combo_CG10-13_8_21_14_all_37_9</strain>
    </source>
</reference>
<name>A0A2H0BMY8_9BACT</name>
<evidence type="ECO:0000259" key="3">
    <source>
        <dbReference type="Pfam" id="PF00437"/>
    </source>
</evidence>
<dbReference type="GO" id="GO:0016887">
    <property type="term" value="F:ATP hydrolysis activity"/>
    <property type="evidence" value="ECO:0007669"/>
    <property type="project" value="TreeGrafter"/>
</dbReference>
<evidence type="ECO:0000256" key="2">
    <source>
        <dbReference type="ARBA" id="ARBA00022840"/>
    </source>
</evidence>
<evidence type="ECO:0000256" key="1">
    <source>
        <dbReference type="ARBA" id="ARBA00022741"/>
    </source>
</evidence>
<feature type="non-terminal residue" evidence="5">
    <location>
        <position position="182"/>
    </location>
</feature>
<evidence type="ECO:0000313" key="6">
    <source>
        <dbReference type="Proteomes" id="UP000229334"/>
    </source>
</evidence>
<dbReference type="Pfam" id="PF00437">
    <property type="entry name" value="T2SSE"/>
    <property type="match status" value="1"/>
</dbReference>
<evidence type="ECO:0000259" key="4">
    <source>
        <dbReference type="Pfam" id="PF05157"/>
    </source>
</evidence>
<dbReference type="Pfam" id="PF05157">
    <property type="entry name" value="MshEN"/>
    <property type="match status" value="1"/>
</dbReference>
<accession>A0A2H0BMY8</accession>
<keyword evidence="2" id="KW-0067">ATP-binding</keyword>
<dbReference type="GO" id="GO:0005524">
    <property type="term" value="F:ATP binding"/>
    <property type="evidence" value="ECO:0007669"/>
    <property type="project" value="UniProtKB-KW"/>
</dbReference>
<sequence length="182" mass="19591">MPNNSAFEIPSRDLKGIKISLDVLRYIPKDSAEFFQILPLAINDGVLEVGMVDPDNAEAKDAVQFVASKNKLPFKIFLISLDSFKMGVKNYEGLAGSADDTLGDLNKNIEAAEKTVESFAKVPTGPAKMASITEEAPVTKIVSVILQHAIAGGASDIHIEPTADKVQVRFRVDGILHASLNL</sequence>
<dbReference type="Gene3D" id="3.30.300.160">
    <property type="entry name" value="Type II secretion system, protein E, N-terminal domain"/>
    <property type="match status" value="1"/>
</dbReference>
<feature type="domain" description="Type II secretion system protein GspE N-terminal" evidence="4">
    <location>
        <begin position="7"/>
        <end position="85"/>
    </location>
</feature>